<comment type="caution">
    <text evidence="4">The sequence shown here is derived from an EMBL/GenBank/DDBJ whole genome shotgun (WGS) entry which is preliminary data.</text>
</comment>
<accession>A0A9X3EM12</accession>
<evidence type="ECO:0000259" key="3">
    <source>
        <dbReference type="Pfam" id="PF13192"/>
    </source>
</evidence>
<keyword evidence="5" id="KW-1185">Reference proteome</keyword>
<organism evidence="4 5">
    <name type="scientific">Parathalassolituus penaei</name>
    <dbReference type="NCBI Taxonomy" id="2997323"/>
    <lineage>
        <taxon>Bacteria</taxon>
        <taxon>Pseudomonadati</taxon>
        <taxon>Pseudomonadota</taxon>
        <taxon>Gammaproteobacteria</taxon>
        <taxon>Oceanospirillales</taxon>
        <taxon>Oceanospirillaceae</taxon>
        <taxon>Parathalassolituus</taxon>
    </lineage>
</organism>
<dbReference type="EMBL" id="JAPNOA010000022">
    <property type="protein sequence ID" value="MCY0965113.1"/>
    <property type="molecule type" value="Genomic_DNA"/>
</dbReference>
<evidence type="ECO:0000256" key="1">
    <source>
        <dbReference type="PIRSR" id="PIRSR037031-50"/>
    </source>
</evidence>
<reference evidence="4" key="1">
    <citation type="submission" date="2022-11" db="EMBL/GenBank/DDBJ databases">
        <title>Parathalassolutuus dongxingensis gen. nov., sp. nov., a novel member of family Oceanospirillaceae isolated from a coastal shrimp pond in Guangxi, China.</title>
        <authorList>
            <person name="Chen H."/>
        </authorList>
    </citation>
    <scope>NUCLEOTIDE SEQUENCE</scope>
    <source>
        <strain evidence="4">G-43</strain>
    </source>
</reference>
<feature type="active site" description="Nucleophile" evidence="1">
    <location>
        <position position="14"/>
    </location>
</feature>
<protein>
    <submittedName>
        <fullName evidence="4">Thioredoxin family protein</fullName>
    </submittedName>
</protein>
<dbReference type="InterPro" id="IPR012336">
    <property type="entry name" value="Thioredoxin-like_fold"/>
</dbReference>
<name>A0A9X3EM12_9GAMM</name>
<dbReference type="InterPro" id="IPR005243">
    <property type="entry name" value="THIRX-like_proc"/>
</dbReference>
<dbReference type="Pfam" id="PF13192">
    <property type="entry name" value="Thioredoxin_3"/>
    <property type="match status" value="1"/>
</dbReference>
<dbReference type="SUPFAM" id="SSF52833">
    <property type="entry name" value="Thioredoxin-like"/>
    <property type="match status" value="1"/>
</dbReference>
<feature type="active site" description="Nucleophile" evidence="1">
    <location>
        <position position="11"/>
    </location>
</feature>
<dbReference type="NCBIfam" id="TIGR00412">
    <property type="entry name" value="redox_disulf_2"/>
    <property type="match status" value="1"/>
</dbReference>
<dbReference type="AlphaFoldDB" id="A0A9X3EM12"/>
<evidence type="ECO:0000313" key="4">
    <source>
        <dbReference type="EMBL" id="MCY0965113.1"/>
    </source>
</evidence>
<proteinExistence type="predicted"/>
<gene>
    <name evidence="4" type="ORF">OUO13_07940</name>
</gene>
<dbReference type="RefSeq" id="WP_283173330.1">
    <property type="nucleotide sequence ID" value="NZ_JAPNOA010000022.1"/>
</dbReference>
<sequence length="78" mass="8292">MKVIEVLGSGCSKCQKTADSIGAIASELNVEVDLRKETSPQALLTYGVMSTPAVVIDGVVVHSGSIPHRVDIEQWLRG</sequence>
<keyword evidence="2" id="KW-1015">Disulfide bond</keyword>
<keyword evidence="2" id="KW-0676">Redox-active center</keyword>
<dbReference type="Gene3D" id="3.40.30.10">
    <property type="entry name" value="Glutaredoxin"/>
    <property type="match status" value="1"/>
</dbReference>
<feature type="disulfide bond" description="Redox-active" evidence="2">
    <location>
        <begin position="11"/>
        <end position="14"/>
    </location>
</feature>
<dbReference type="PANTHER" id="PTHR36450">
    <property type="entry name" value="THIOREDOXIN"/>
    <property type="match status" value="1"/>
</dbReference>
<dbReference type="PIRSF" id="PIRSF037031">
    <property type="entry name" value="Redox_disulphide_2"/>
    <property type="match status" value="1"/>
</dbReference>
<dbReference type="Proteomes" id="UP001150830">
    <property type="component" value="Unassembled WGS sequence"/>
</dbReference>
<feature type="domain" description="Thioredoxin-like fold" evidence="3">
    <location>
        <begin position="4"/>
        <end position="76"/>
    </location>
</feature>
<evidence type="ECO:0000256" key="2">
    <source>
        <dbReference type="PIRSR" id="PIRSR037031-51"/>
    </source>
</evidence>
<evidence type="ECO:0000313" key="5">
    <source>
        <dbReference type="Proteomes" id="UP001150830"/>
    </source>
</evidence>
<dbReference type="PANTHER" id="PTHR36450:SF1">
    <property type="entry name" value="THIOREDOXIN"/>
    <property type="match status" value="1"/>
</dbReference>
<dbReference type="InterPro" id="IPR036249">
    <property type="entry name" value="Thioredoxin-like_sf"/>
</dbReference>